<dbReference type="RefSeq" id="WP_023587992.1">
    <property type="nucleotide sequence ID" value="NZ_ASHX02000001.1"/>
</dbReference>
<keyword evidence="3" id="KW-1185">Reference proteome</keyword>
<organism evidence="2 3">
    <name type="scientific">Streptomyces thermolilacinus SPC6</name>
    <dbReference type="NCBI Taxonomy" id="1306406"/>
    <lineage>
        <taxon>Bacteria</taxon>
        <taxon>Bacillati</taxon>
        <taxon>Actinomycetota</taxon>
        <taxon>Actinomycetes</taxon>
        <taxon>Kitasatosporales</taxon>
        <taxon>Streptomycetaceae</taxon>
        <taxon>Streptomyces</taxon>
    </lineage>
</organism>
<proteinExistence type="predicted"/>
<feature type="transmembrane region" description="Helical" evidence="1">
    <location>
        <begin position="26"/>
        <end position="48"/>
    </location>
</feature>
<reference evidence="2 3" key="1">
    <citation type="journal article" date="2013" name="Genome Announc.">
        <title>Genome Sequence of Streptomyces violaceusniger Strain SPC6, a Halotolerant Streptomycete That Exhibits Rapid Growth and Development.</title>
        <authorList>
            <person name="Chen X."/>
            <person name="Zhang B."/>
            <person name="Zhang W."/>
            <person name="Wu X."/>
            <person name="Zhang M."/>
            <person name="Chen T."/>
            <person name="Liu G."/>
            <person name="Dyson P."/>
        </authorList>
    </citation>
    <scope>NUCLEOTIDE SEQUENCE [LARGE SCALE GENOMIC DNA]</scope>
    <source>
        <strain evidence="2 3">SPC6</strain>
    </source>
</reference>
<name>A0A1D3DTP0_9ACTN</name>
<dbReference type="eggNOG" id="ENOG503257U">
    <property type="taxonomic scope" value="Bacteria"/>
</dbReference>
<comment type="caution">
    <text evidence="2">The sequence shown here is derived from an EMBL/GenBank/DDBJ whole genome shotgun (WGS) entry which is preliminary data.</text>
</comment>
<dbReference type="EMBL" id="ASHX02000001">
    <property type="protein sequence ID" value="OEJ95690.1"/>
    <property type="molecule type" value="Genomic_DNA"/>
</dbReference>
<feature type="transmembrane region" description="Helical" evidence="1">
    <location>
        <begin position="101"/>
        <end position="119"/>
    </location>
</feature>
<keyword evidence="1" id="KW-0812">Transmembrane</keyword>
<protein>
    <submittedName>
        <fullName evidence="2">Uncharacterized protein</fullName>
    </submittedName>
</protein>
<dbReference type="Proteomes" id="UP000095329">
    <property type="component" value="Unassembled WGS sequence"/>
</dbReference>
<accession>A0A1D3DTP0</accession>
<dbReference type="STRING" id="1306406.J116_015545"/>
<gene>
    <name evidence="2" type="ORF">J116_015545</name>
</gene>
<keyword evidence="1" id="KW-1133">Transmembrane helix</keyword>
<dbReference type="AlphaFoldDB" id="A0A1D3DTP0"/>
<evidence type="ECO:0000256" key="1">
    <source>
        <dbReference type="SAM" id="Phobius"/>
    </source>
</evidence>
<evidence type="ECO:0000313" key="3">
    <source>
        <dbReference type="Proteomes" id="UP000095329"/>
    </source>
</evidence>
<evidence type="ECO:0000313" key="2">
    <source>
        <dbReference type="EMBL" id="OEJ95690.1"/>
    </source>
</evidence>
<sequence>MRALLYTVGLWYVAVGALMVFDDGGGVLRFVVGVLFAAEGATVTARAARAARGDADARRDVRWSCWAVLTLVGAVVAAWVYSVLSGGVLPEMAAIAVEEGVHCLVAVVVVPAVMPLLVLRRRARIEC</sequence>
<keyword evidence="1" id="KW-0472">Membrane</keyword>
<feature type="transmembrane region" description="Helical" evidence="1">
    <location>
        <begin position="60"/>
        <end position="81"/>
    </location>
</feature>